<name>N0BAZ4_9EURY</name>
<dbReference type="HOGENOM" id="CLU_2079297_0_0_2"/>
<dbReference type="EMBL" id="CP005290">
    <property type="protein sequence ID" value="AGK60779.1"/>
    <property type="molecule type" value="Genomic_DNA"/>
</dbReference>
<sequence length="117" mass="13912">MLSLKDMELEELKKSIVKEVKNELLFEFKKVKELEAKIIEFSKLIDALSSEVLYLKSELKKMDESKETRKEDRVLEDRRVAKERVIEKRVDDEDVELLTAEEKKTREDEDDGIIYCD</sequence>
<keyword evidence="3" id="KW-1185">Reference proteome</keyword>
<reference evidence="2 3" key="1">
    <citation type="journal article" date="2013" name="Genome Announc.">
        <title>Complete Genome Sequence of the Thermophilic and Facultatively Chemolithoautotrophic Sulfate Reducer Archaeoglobus sulfaticallidus Strain PM70-1T.</title>
        <authorList>
            <person name="Stokke R."/>
            <person name="Hocking W.P."/>
            <person name="Steinsbu B.O."/>
            <person name="Steen I.H."/>
        </authorList>
    </citation>
    <scope>NUCLEOTIDE SEQUENCE [LARGE SCALE GENOMIC DNA]</scope>
    <source>
        <strain evidence="2">PM70-1</strain>
    </source>
</reference>
<feature type="coiled-coil region" evidence="1">
    <location>
        <begin position="17"/>
        <end position="51"/>
    </location>
</feature>
<keyword evidence="1" id="KW-0175">Coiled coil</keyword>
<gene>
    <name evidence="2" type="ORF">Asulf_00766</name>
</gene>
<dbReference type="AlphaFoldDB" id="N0BAZ4"/>
<dbReference type="GeneID" id="15392407"/>
<organism evidence="2 3">
    <name type="scientific">Archaeoglobus sulfaticallidus PM70-1</name>
    <dbReference type="NCBI Taxonomy" id="387631"/>
    <lineage>
        <taxon>Archaea</taxon>
        <taxon>Methanobacteriati</taxon>
        <taxon>Methanobacteriota</taxon>
        <taxon>Archaeoglobi</taxon>
        <taxon>Archaeoglobales</taxon>
        <taxon>Archaeoglobaceae</taxon>
        <taxon>Archaeoglobus</taxon>
    </lineage>
</organism>
<dbReference type="KEGG" id="ast:Asulf_00766"/>
<dbReference type="Proteomes" id="UP000013307">
    <property type="component" value="Chromosome"/>
</dbReference>
<evidence type="ECO:0000313" key="3">
    <source>
        <dbReference type="Proteomes" id="UP000013307"/>
    </source>
</evidence>
<protein>
    <submittedName>
        <fullName evidence="2">Uncharacterized protein</fullName>
    </submittedName>
</protein>
<accession>N0BAZ4</accession>
<dbReference type="STRING" id="387631.Asulf_00766"/>
<evidence type="ECO:0000256" key="1">
    <source>
        <dbReference type="SAM" id="Coils"/>
    </source>
</evidence>
<proteinExistence type="predicted"/>
<evidence type="ECO:0000313" key="2">
    <source>
        <dbReference type="EMBL" id="AGK60779.1"/>
    </source>
</evidence>
<dbReference type="RefSeq" id="WP_015590378.1">
    <property type="nucleotide sequence ID" value="NC_021169.1"/>
</dbReference>